<accession>A0A2W0C9Y1</accession>
<evidence type="ECO:0000313" key="1">
    <source>
        <dbReference type="EMBL" id="PYY26912.1"/>
    </source>
</evidence>
<reference evidence="1 2" key="1">
    <citation type="submission" date="2018-01" db="EMBL/GenBank/DDBJ databases">
        <title>Genome sequence of the PGP bacterium Paenibacillus illinoisensis E3.</title>
        <authorList>
            <person name="Rolli E."/>
            <person name="Marasco R."/>
            <person name="Bessem C."/>
            <person name="Michoud G."/>
            <person name="Gaiarsa S."/>
            <person name="Borin S."/>
            <person name="Daffonchio D."/>
        </authorList>
    </citation>
    <scope>NUCLEOTIDE SEQUENCE [LARGE SCALE GENOMIC DNA]</scope>
    <source>
        <strain evidence="1 2">E3</strain>
    </source>
</reference>
<dbReference type="OrthoDB" id="361945at2"/>
<name>A0A2W0C9Y1_9BACL</name>
<proteinExistence type="predicted"/>
<dbReference type="EMBL" id="PRLG01000028">
    <property type="protein sequence ID" value="PYY26912.1"/>
    <property type="molecule type" value="Genomic_DNA"/>
</dbReference>
<evidence type="ECO:0000313" key="2">
    <source>
        <dbReference type="Proteomes" id="UP000247459"/>
    </source>
</evidence>
<comment type="caution">
    <text evidence="1">The sequence shown here is derived from an EMBL/GenBank/DDBJ whole genome shotgun (WGS) entry which is preliminary data.</text>
</comment>
<protein>
    <submittedName>
        <fullName evidence="1">Uncharacterized protein</fullName>
    </submittedName>
</protein>
<sequence>MPNWNFTSITDSDKLHQQMRILAALDIILSEEEWLRVHRYEAELQPGVALGSIDNGAGDHLHVLFTPSGTLIKGFDHESPLSPHARDDGEVYPGMYDEVPKVLRANLKDQEERMEPEDVTFCIWQEGNDPEWKTGSWIQQALIEESEDDATGGADFLLGYIEETPEAFADWAEGYYESHELPLSAIAEVYEGKPVTPGLIRRLCPERDVEAALDELQQRGYVIERMG</sequence>
<organism evidence="1 2">
    <name type="scientific">Paenibacillus illinoisensis</name>
    <dbReference type="NCBI Taxonomy" id="59845"/>
    <lineage>
        <taxon>Bacteria</taxon>
        <taxon>Bacillati</taxon>
        <taxon>Bacillota</taxon>
        <taxon>Bacilli</taxon>
        <taxon>Bacillales</taxon>
        <taxon>Paenibacillaceae</taxon>
        <taxon>Paenibacillus</taxon>
    </lineage>
</organism>
<dbReference type="RefSeq" id="WP_110821891.1">
    <property type="nucleotide sequence ID" value="NZ_PRLG01000028.1"/>
</dbReference>
<gene>
    <name evidence="1" type="ORF">PIL02S_05088</name>
</gene>
<dbReference type="AlphaFoldDB" id="A0A2W0C9Y1"/>
<dbReference type="Proteomes" id="UP000247459">
    <property type="component" value="Unassembled WGS sequence"/>
</dbReference>